<evidence type="ECO:0000313" key="2">
    <source>
        <dbReference type="EMBL" id="CZR67040.1"/>
    </source>
</evidence>
<reference evidence="2 3" key="1">
    <citation type="submission" date="2016-03" db="EMBL/GenBank/DDBJ databases">
        <authorList>
            <person name="Ploux O."/>
        </authorList>
    </citation>
    <scope>NUCLEOTIDE SEQUENCE [LARGE SCALE GENOMIC DNA]</scope>
    <source>
        <strain evidence="2 3">UAMH 11012</strain>
    </source>
</reference>
<keyword evidence="3" id="KW-1185">Reference proteome</keyword>
<evidence type="ECO:0000256" key="1">
    <source>
        <dbReference type="SAM" id="Phobius"/>
    </source>
</evidence>
<keyword evidence="1" id="KW-0472">Membrane</keyword>
<feature type="transmembrane region" description="Helical" evidence="1">
    <location>
        <begin position="66"/>
        <end position="99"/>
    </location>
</feature>
<sequence length="153" mass="17214">MARSLARSNLNTDLNIVTYCATSPPNVPWPIGLRNHICKMLPEKIIQQLLPKQGFLPSPPTGLQELLTICCMLSFLLPAGFIRLSAAPLIFGLYFYVIFFTEEQSRKGICWAGEGLLEVESERGERREMGWLRGGGWRRVGVGEVEMEFLALE</sequence>
<keyword evidence="1" id="KW-1133">Transmembrane helix</keyword>
<gene>
    <name evidence="2" type="ORF">PAC_16939</name>
</gene>
<organism evidence="2 3">
    <name type="scientific">Phialocephala subalpina</name>
    <dbReference type="NCBI Taxonomy" id="576137"/>
    <lineage>
        <taxon>Eukaryota</taxon>
        <taxon>Fungi</taxon>
        <taxon>Dikarya</taxon>
        <taxon>Ascomycota</taxon>
        <taxon>Pezizomycotina</taxon>
        <taxon>Leotiomycetes</taxon>
        <taxon>Helotiales</taxon>
        <taxon>Mollisiaceae</taxon>
        <taxon>Phialocephala</taxon>
        <taxon>Phialocephala fortinii species complex</taxon>
    </lineage>
</organism>
<proteinExistence type="predicted"/>
<dbReference type="AlphaFoldDB" id="A0A1L7XPS5"/>
<protein>
    <submittedName>
        <fullName evidence="2">Uncharacterized protein</fullName>
    </submittedName>
</protein>
<keyword evidence="1" id="KW-0812">Transmembrane</keyword>
<accession>A0A1L7XPS5</accession>
<dbReference type="Proteomes" id="UP000184330">
    <property type="component" value="Unassembled WGS sequence"/>
</dbReference>
<evidence type="ECO:0000313" key="3">
    <source>
        <dbReference type="Proteomes" id="UP000184330"/>
    </source>
</evidence>
<name>A0A1L7XPS5_9HELO</name>
<dbReference type="EMBL" id="FJOG01000041">
    <property type="protein sequence ID" value="CZR67040.1"/>
    <property type="molecule type" value="Genomic_DNA"/>
</dbReference>